<accession>A0A915YH87</accession>
<dbReference type="GO" id="GO:0036088">
    <property type="term" value="P:D-serine catabolic process"/>
    <property type="evidence" value="ECO:0007669"/>
    <property type="project" value="TreeGrafter"/>
</dbReference>
<dbReference type="PANTHER" id="PTHR28004:SF2">
    <property type="entry name" value="D-SERINE DEHYDRATASE"/>
    <property type="match status" value="1"/>
</dbReference>
<dbReference type="KEGG" id="aup:AsAng_0038730"/>
<dbReference type="Pfam" id="PF01168">
    <property type="entry name" value="Ala_racemase_N"/>
    <property type="match status" value="1"/>
</dbReference>
<evidence type="ECO:0000313" key="2">
    <source>
        <dbReference type="EMBL" id="BDS13145.1"/>
    </source>
</evidence>
<dbReference type="AlphaFoldDB" id="A0A915YH87"/>
<evidence type="ECO:0000313" key="3">
    <source>
        <dbReference type="Proteomes" id="UP001060919"/>
    </source>
</evidence>
<dbReference type="InterPro" id="IPR029066">
    <property type="entry name" value="PLP-binding_barrel"/>
</dbReference>
<dbReference type="SUPFAM" id="SSF51419">
    <property type="entry name" value="PLP-binding barrel"/>
    <property type="match status" value="1"/>
</dbReference>
<organism evidence="2 3">
    <name type="scientific">Aureispira anguillae</name>
    <dbReference type="NCBI Taxonomy" id="2864201"/>
    <lineage>
        <taxon>Bacteria</taxon>
        <taxon>Pseudomonadati</taxon>
        <taxon>Bacteroidota</taxon>
        <taxon>Saprospiria</taxon>
        <taxon>Saprospirales</taxon>
        <taxon>Saprospiraceae</taxon>
        <taxon>Aureispira</taxon>
    </lineage>
</organism>
<reference evidence="2" key="1">
    <citation type="submission" date="2022-09" db="EMBL/GenBank/DDBJ databases">
        <title>Aureispira anguillicida sp. nov., isolated from Leptocephalus of Japanese eel Anguilla japonica.</title>
        <authorList>
            <person name="Yuasa K."/>
            <person name="Mekata T."/>
            <person name="Ikunari K."/>
        </authorList>
    </citation>
    <scope>NUCLEOTIDE SEQUENCE</scope>
    <source>
        <strain evidence="2">EL160426</strain>
    </source>
</reference>
<dbReference type="RefSeq" id="WP_264788444.1">
    <property type="nucleotide sequence ID" value="NZ_AP026867.1"/>
</dbReference>
<evidence type="ECO:0000259" key="1">
    <source>
        <dbReference type="Pfam" id="PF01168"/>
    </source>
</evidence>
<dbReference type="EMBL" id="AP026867">
    <property type="protein sequence ID" value="BDS13145.1"/>
    <property type="molecule type" value="Genomic_DNA"/>
</dbReference>
<gene>
    <name evidence="2" type="ORF">AsAng_0038730</name>
</gene>
<dbReference type="InterPro" id="IPR001608">
    <property type="entry name" value="Ala_racemase_N"/>
</dbReference>
<name>A0A915YH87_9BACT</name>
<keyword evidence="3" id="KW-1185">Reference proteome</keyword>
<protein>
    <submittedName>
        <fullName evidence="2">Amino acid deaminase/aldolase</fullName>
    </submittedName>
</protein>
<dbReference type="PANTHER" id="PTHR28004">
    <property type="entry name" value="ZGC:162816-RELATED"/>
    <property type="match status" value="1"/>
</dbReference>
<dbReference type="InterPro" id="IPR051466">
    <property type="entry name" value="D-amino_acid_metab_enzyme"/>
</dbReference>
<dbReference type="GO" id="GO:0008721">
    <property type="term" value="F:D-serine ammonia-lyase activity"/>
    <property type="evidence" value="ECO:0007669"/>
    <property type="project" value="TreeGrafter"/>
</dbReference>
<sequence>MEERTYSYYKAVFEGEEKPFAYIDLDFFDQNIKDILERAKDKKIRIASKSIRCVSLMRRILEYSPQYQGIMCYSALEAVWLSELGFDDLLVAYPTFHPKHIEQVGQAVKKGKKIYLMTDKIEHLKQINQVGAQLKVKIPICMDVDMSSTFPGIYFGVYRSSLNTIEAVEQYLDHLSDFPFVDLRGIMGYEAQIAGVGNNVEGQGVKNTVIRMLQKRSIREIRTRRTAIVELTKERVGALDFVNGGGTGSIEITRREELVTEIAAGSGFYMPTLFDSYEHFRHLPSAGYAIEIVRQPKAHVYTCLGGGYVASGPLNINKLPQPYLPKGCELYPNEMAGEVQTPIYYKGNLSLKLGDPIFFRHSKAGELCERFNELLLVQDGKIIEKTTTYRGDGQCFL</sequence>
<dbReference type="CDD" id="cd06813">
    <property type="entry name" value="PLPDE_III_DSD_D-TA_like_2"/>
    <property type="match status" value="1"/>
</dbReference>
<dbReference type="Proteomes" id="UP001060919">
    <property type="component" value="Chromosome"/>
</dbReference>
<proteinExistence type="predicted"/>
<dbReference type="Gene3D" id="3.20.20.10">
    <property type="entry name" value="Alanine racemase"/>
    <property type="match status" value="1"/>
</dbReference>
<feature type="domain" description="Alanine racemase N-terminal" evidence="1">
    <location>
        <begin position="23"/>
        <end position="194"/>
    </location>
</feature>